<gene>
    <name evidence="1" type="ORF">ACOLOM_LOCUS4129</name>
</gene>
<reference evidence="1" key="1">
    <citation type="submission" date="2021-06" db="EMBL/GenBank/DDBJ databases">
        <authorList>
            <person name="Kallberg Y."/>
            <person name="Tangrot J."/>
            <person name="Rosling A."/>
        </authorList>
    </citation>
    <scope>NUCLEOTIDE SEQUENCE</scope>
    <source>
        <strain evidence="1">CL356</strain>
    </source>
</reference>
<name>A0ACA9LI53_9GLOM</name>
<proteinExistence type="predicted"/>
<comment type="caution">
    <text evidence="1">The sequence shown here is derived from an EMBL/GenBank/DDBJ whole genome shotgun (WGS) entry which is preliminary data.</text>
</comment>
<organism evidence="1 2">
    <name type="scientific">Acaulospora colombiana</name>
    <dbReference type="NCBI Taxonomy" id="27376"/>
    <lineage>
        <taxon>Eukaryota</taxon>
        <taxon>Fungi</taxon>
        <taxon>Fungi incertae sedis</taxon>
        <taxon>Mucoromycota</taxon>
        <taxon>Glomeromycotina</taxon>
        <taxon>Glomeromycetes</taxon>
        <taxon>Diversisporales</taxon>
        <taxon>Acaulosporaceae</taxon>
        <taxon>Acaulospora</taxon>
    </lineage>
</organism>
<protein>
    <submittedName>
        <fullName evidence="1">4216_t:CDS:1</fullName>
    </submittedName>
</protein>
<keyword evidence="2" id="KW-1185">Reference proteome</keyword>
<accession>A0ACA9LI53</accession>
<dbReference type="Proteomes" id="UP000789525">
    <property type="component" value="Unassembled WGS sequence"/>
</dbReference>
<evidence type="ECO:0000313" key="2">
    <source>
        <dbReference type="Proteomes" id="UP000789525"/>
    </source>
</evidence>
<evidence type="ECO:0000313" key="1">
    <source>
        <dbReference type="EMBL" id="CAG8532440.1"/>
    </source>
</evidence>
<sequence>MASSSSPPSRSPVQRSFSQNGIDERGDYKAVPLKEEDVVEARKTAPHEASSSPTSYCISSILMTVVNKVNDQTGVGQGLHC</sequence>
<dbReference type="EMBL" id="CAJVPT010006582">
    <property type="protein sequence ID" value="CAG8532440.1"/>
    <property type="molecule type" value="Genomic_DNA"/>
</dbReference>